<dbReference type="EMBL" id="JBHSFV010000001">
    <property type="protein sequence ID" value="MFC4632628.1"/>
    <property type="molecule type" value="Genomic_DNA"/>
</dbReference>
<dbReference type="InterPro" id="IPR026444">
    <property type="entry name" value="Secre_tail"/>
</dbReference>
<dbReference type="RefSeq" id="WP_379976829.1">
    <property type="nucleotide sequence ID" value="NZ_JBHSFV010000001.1"/>
</dbReference>
<evidence type="ECO:0000256" key="2">
    <source>
        <dbReference type="SAM" id="SignalP"/>
    </source>
</evidence>
<reference evidence="5" key="1">
    <citation type="journal article" date="2019" name="Int. J. Syst. Evol. Microbiol.">
        <title>The Global Catalogue of Microorganisms (GCM) 10K type strain sequencing project: providing services to taxonomists for standard genome sequencing and annotation.</title>
        <authorList>
            <consortium name="The Broad Institute Genomics Platform"/>
            <consortium name="The Broad Institute Genome Sequencing Center for Infectious Disease"/>
            <person name="Wu L."/>
            <person name="Ma J."/>
        </authorList>
    </citation>
    <scope>NUCLEOTIDE SEQUENCE [LARGE SCALE GENOMIC DNA]</scope>
    <source>
        <strain evidence="5">YJ-61-S</strain>
    </source>
</reference>
<gene>
    <name evidence="4" type="ORF">ACFO3O_01845</name>
</gene>
<organism evidence="4 5">
    <name type="scientific">Dokdonia ponticola</name>
    <dbReference type="NCBI Taxonomy" id="2041041"/>
    <lineage>
        <taxon>Bacteria</taxon>
        <taxon>Pseudomonadati</taxon>
        <taxon>Bacteroidota</taxon>
        <taxon>Flavobacteriia</taxon>
        <taxon>Flavobacteriales</taxon>
        <taxon>Flavobacteriaceae</taxon>
        <taxon>Dokdonia</taxon>
    </lineage>
</organism>
<dbReference type="Proteomes" id="UP001596043">
    <property type="component" value="Unassembled WGS sequence"/>
</dbReference>
<feature type="chain" id="PRO_5045377581" evidence="2">
    <location>
        <begin position="19"/>
        <end position="256"/>
    </location>
</feature>
<dbReference type="InterPro" id="IPR045266">
    <property type="entry name" value="DOH_DOMON"/>
</dbReference>
<evidence type="ECO:0000259" key="3">
    <source>
        <dbReference type="Pfam" id="PF18962"/>
    </source>
</evidence>
<accession>A0ABV9HT19</accession>
<proteinExistence type="predicted"/>
<evidence type="ECO:0000256" key="1">
    <source>
        <dbReference type="ARBA" id="ARBA00022729"/>
    </source>
</evidence>
<sequence>MKKITLLVAIFAMCTMSAQISTGIIEFSTTNGGYTGQIDVDDAGVTVTLIGPDTRWLGIGFDSQNMASGDDIISFDSTGLNDRQFLGIAVEPSVDPGQDWTLVTNDVSGGTRTIVATRGLAGTDANDFTFDPMATSILIAWARGDNTLDFSYHGGANRDDGDGVPIGFTLGIFDQELAQKVRMYPNPSVSETTIDFGDFNFQDSNAKIYSVLGQLVTEVPLNQKSSTIDTSSLPSGIYLVTITAGDSSVTKRLMKQ</sequence>
<keyword evidence="1 2" id="KW-0732">Signal</keyword>
<feature type="domain" description="Secretion system C-terminal sorting" evidence="3">
    <location>
        <begin position="183"/>
        <end position="253"/>
    </location>
</feature>
<comment type="caution">
    <text evidence="4">The sequence shown here is derived from an EMBL/GenBank/DDBJ whole genome shotgun (WGS) entry which is preliminary data.</text>
</comment>
<dbReference type="Pfam" id="PF18962">
    <property type="entry name" value="Por_Secre_tail"/>
    <property type="match status" value="1"/>
</dbReference>
<dbReference type="NCBIfam" id="TIGR04183">
    <property type="entry name" value="Por_Secre_tail"/>
    <property type="match status" value="1"/>
</dbReference>
<keyword evidence="5" id="KW-1185">Reference proteome</keyword>
<dbReference type="CDD" id="cd09631">
    <property type="entry name" value="DOMON_DOH"/>
    <property type="match status" value="1"/>
</dbReference>
<protein>
    <submittedName>
        <fullName evidence="4">T9SS type A sorting domain-containing protein</fullName>
    </submittedName>
</protein>
<name>A0ABV9HT19_9FLAO</name>
<evidence type="ECO:0000313" key="4">
    <source>
        <dbReference type="EMBL" id="MFC4632628.1"/>
    </source>
</evidence>
<feature type="signal peptide" evidence="2">
    <location>
        <begin position="1"/>
        <end position="18"/>
    </location>
</feature>
<evidence type="ECO:0000313" key="5">
    <source>
        <dbReference type="Proteomes" id="UP001596043"/>
    </source>
</evidence>